<sequence>MKRQNYLKWDDYFMGVADLSSKRSKDDTSQVGACIVNERNHIVGIGYNGFPIGCSDDELPWEREGEFLDTKYAYVVHAEANAILNSSTDLLDSRIYVTLFPCNECAKLIIQSGIKEVVYLEDKYPDLDMTKASKKLFDMAKIQYRPLKNYKVKINHEETK</sequence>
<dbReference type="SUPFAM" id="SSF53927">
    <property type="entry name" value="Cytidine deaminase-like"/>
    <property type="match status" value="1"/>
</dbReference>
<dbReference type="GO" id="GO:0004132">
    <property type="term" value="F:dCMP deaminase activity"/>
    <property type="evidence" value="ECO:0007669"/>
    <property type="project" value="InterPro"/>
</dbReference>
<dbReference type="Gene3D" id="3.40.140.10">
    <property type="entry name" value="Cytidine Deaminase, domain 2"/>
    <property type="match status" value="1"/>
</dbReference>
<feature type="binding site" evidence="8">
    <location>
        <position position="102"/>
    </location>
    <ligand>
        <name>Zn(2+)</name>
        <dbReference type="ChEBI" id="CHEBI:29105"/>
        <note>catalytic</note>
    </ligand>
</feature>
<dbReference type="AlphaFoldDB" id="A0A7L6N3G3"/>
<reference evidence="10 11" key="1">
    <citation type="submission" date="2020-04" db="EMBL/GenBank/DDBJ databases">
        <authorList>
            <person name="Zheng R.K."/>
            <person name="Sun C.M."/>
        </authorList>
    </citation>
    <scope>NUCLEOTIDE SEQUENCE [LARGE SCALE GENOMIC DNA]</scope>
    <source>
        <strain evidence="11">zrk29</strain>
    </source>
</reference>
<evidence type="ECO:0000259" key="9">
    <source>
        <dbReference type="PROSITE" id="PS51747"/>
    </source>
</evidence>
<dbReference type="Pfam" id="PF00383">
    <property type="entry name" value="dCMP_cyt_deam_1"/>
    <property type="match status" value="1"/>
</dbReference>
<dbReference type="PANTHER" id="PTHR11086:SF18">
    <property type="entry name" value="DEOXYCYTIDYLATE DEAMINASE"/>
    <property type="match status" value="1"/>
</dbReference>
<feature type="binding site" evidence="8">
    <location>
        <position position="77"/>
    </location>
    <ligand>
        <name>Zn(2+)</name>
        <dbReference type="ChEBI" id="CHEBI:29105"/>
        <note>catalytic</note>
    </ligand>
</feature>
<feature type="active site" description="Proton donor" evidence="7">
    <location>
        <position position="79"/>
    </location>
</feature>
<dbReference type="GO" id="GO:0006220">
    <property type="term" value="P:pyrimidine nucleotide metabolic process"/>
    <property type="evidence" value="ECO:0007669"/>
    <property type="project" value="InterPro"/>
</dbReference>
<dbReference type="InterPro" id="IPR016473">
    <property type="entry name" value="dCMP_deaminase"/>
</dbReference>
<evidence type="ECO:0000256" key="4">
    <source>
        <dbReference type="ARBA" id="ARBA00022727"/>
    </source>
</evidence>
<comment type="cofactor">
    <cofactor evidence="1 8">
        <name>Zn(2+)</name>
        <dbReference type="ChEBI" id="CHEBI:29105"/>
    </cofactor>
</comment>
<keyword evidence="5" id="KW-0378">Hydrolase</keyword>
<dbReference type="RefSeq" id="WP_312032071.1">
    <property type="nucleotide sequence ID" value="NZ_CP051151.1"/>
</dbReference>
<evidence type="ECO:0000256" key="7">
    <source>
        <dbReference type="PIRSR" id="PIRSR006019-1"/>
    </source>
</evidence>
<dbReference type="KEGG" id="tbk:HF295_01445"/>
<gene>
    <name evidence="10" type="ORF">HF295_01445</name>
</gene>
<dbReference type="InterPro" id="IPR016193">
    <property type="entry name" value="Cytidine_deaminase-like"/>
</dbReference>
<evidence type="ECO:0000256" key="5">
    <source>
        <dbReference type="ARBA" id="ARBA00022801"/>
    </source>
</evidence>
<dbReference type="GO" id="GO:0005737">
    <property type="term" value="C:cytoplasm"/>
    <property type="evidence" value="ECO:0007669"/>
    <property type="project" value="TreeGrafter"/>
</dbReference>
<evidence type="ECO:0000256" key="8">
    <source>
        <dbReference type="PIRSR" id="PIRSR006019-2"/>
    </source>
</evidence>
<dbReference type="PROSITE" id="PS00903">
    <property type="entry name" value="CYT_DCMP_DEAMINASES_1"/>
    <property type="match status" value="1"/>
</dbReference>
<proteinExistence type="inferred from homology"/>
<keyword evidence="11" id="KW-1185">Reference proteome</keyword>
<name>A0A7L6N3G3_9MOLU</name>
<dbReference type="InterPro" id="IPR035105">
    <property type="entry name" value="Deoxycytidylate_deaminase_dom"/>
</dbReference>
<dbReference type="InterPro" id="IPR015517">
    <property type="entry name" value="dCMP_deaminase-rel"/>
</dbReference>
<keyword evidence="3 8" id="KW-0479">Metal-binding</keyword>
<evidence type="ECO:0000313" key="10">
    <source>
        <dbReference type="EMBL" id="QLY39595.1"/>
    </source>
</evidence>
<evidence type="ECO:0000256" key="1">
    <source>
        <dbReference type="ARBA" id="ARBA00001947"/>
    </source>
</evidence>
<dbReference type="PIRSF" id="PIRSF006019">
    <property type="entry name" value="dCMP_deaminase"/>
    <property type="match status" value="1"/>
</dbReference>
<dbReference type="PROSITE" id="PS51747">
    <property type="entry name" value="CYT_DCMP_DEAMINASES_2"/>
    <property type="match status" value="1"/>
</dbReference>
<evidence type="ECO:0000256" key="2">
    <source>
        <dbReference type="ARBA" id="ARBA00006576"/>
    </source>
</evidence>
<organism evidence="10 11">
    <name type="scientific">Hujiaoplasma nucleasis</name>
    <dbReference type="NCBI Taxonomy" id="2725268"/>
    <lineage>
        <taxon>Bacteria</taxon>
        <taxon>Bacillati</taxon>
        <taxon>Mycoplasmatota</taxon>
        <taxon>Mollicutes</taxon>
        <taxon>Candidatus Izemoplasmatales</taxon>
        <taxon>Hujiaoplasmataceae</taxon>
        <taxon>Hujiaoplasma</taxon>
    </lineage>
</organism>
<dbReference type="GO" id="GO:0008270">
    <property type="term" value="F:zinc ion binding"/>
    <property type="evidence" value="ECO:0007669"/>
    <property type="project" value="InterPro"/>
</dbReference>
<evidence type="ECO:0000313" key="11">
    <source>
        <dbReference type="Proteomes" id="UP000512167"/>
    </source>
</evidence>
<evidence type="ECO:0000256" key="6">
    <source>
        <dbReference type="ARBA" id="ARBA00022833"/>
    </source>
</evidence>
<dbReference type="Proteomes" id="UP000512167">
    <property type="component" value="Chromosome"/>
</dbReference>
<dbReference type="CDD" id="cd01286">
    <property type="entry name" value="deoxycytidylate_deaminase"/>
    <property type="match status" value="1"/>
</dbReference>
<comment type="similarity">
    <text evidence="2">Belongs to the cytidine and deoxycytidylate deaminase family.</text>
</comment>
<dbReference type="InterPro" id="IPR016192">
    <property type="entry name" value="APOBEC/CMP_deaminase_Zn-bd"/>
</dbReference>
<dbReference type="FunFam" id="3.40.140.10:FF:000021">
    <property type="entry name" value="Deoxycytidylate deaminase"/>
    <property type="match status" value="1"/>
</dbReference>
<keyword evidence="4" id="KW-0545">Nucleotide biosynthesis</keyword>
<feature type="binding site" evidence="8">
    <location>
        <position position="105"/>
    </location>
    <ligand>
        <name>Zn(2+)</name>
        <dbReference type="ChEBI" id="CHEBI:29105"/>
        <note>catalytic</note>
    </ligand>
</feature>
<dbReference type="PANTHER" id="PTHR11086">
    <property type="entry name" value="DEOXYCYTIDYLATE DEAMINASE-RELATED"/>
    <property type="match status" value="1"/>
</dbReference>
<evidence type="ECO:0000256" key="3">
    <source>
        <dbReference type="ARBA" id="ARBA00022723"/>
    </source>
</evidence>
<dbReference type="EMBL" id="CP051151">
    <property type="protein sequence ID" value="QLY39595.1"/>
    <property type="molecule type" value="Genomic_DNA"/>
</dbReference>
<dbReference type="GO" id="GO:0009165">
    <property type="term" value="P:nucleotide biosynthetic process"/>
    <property type="evidence" value="ECO:0007669"/>
    <property type="project" value="UniProtKB-KW"/>
</dbReference>
<feature type="domain" description="CMP/dCMP-type deaminase" evidence="9">
    <location>
        <begin position="8"/>
        <end position="136"/>
    </location>
</feature>
<dbReference type="InterPro" id="IPR002125">
    <property type="entry name" value="CMP_dCMP_dom"/>
</dbReference>
<protein>
    <submittedName>
        <fullName evidence="10">dCMP deaminase family protein</fullName>
    </submittedName>
</protein>
<keyword evidence="6 8" id="KW-0862">Zinc</keyword>
<accession>A0A7L6N3G3</accession>